<sequence length="224" mass="24603">MAMSLKESLESLKNQTSAYTPSVMMVDPNTEPKITADMDKRLIDVPPELQTIGVATENNAETVYISIPSTTFDGTDLTDKTAYIYFVNAGKEVNIYKVTDVAVEDNSIKLGWTITNDVTRYAGTVSFSIAFELDNSYKLTTTPATLTVLKGLDIDQTISKQDTAIVSALYDKVNALNTKVDNAVNSMDNSVATINSLQSAIQSLQSELNYMKEHVVYVIDDIEN</sequence>
<organism evidence="2">
    <name type="scientific">Siphoviridae sp. ctTC45</name>
    <dbReference type="NCBI Taxonomy" id="2827573"/>
    <lineage>
        <taxon>Viruses</taxon>
        <taxon>Duplodnaviria</taxon>
        <taxon>Heunggongvirae</taxon>
        <taxon>Uroviricota</taxon>
        <taxon>Caudoviricetes</taxon>
    </lineage>
</organism>
<proteinExistence type="predicted"/>
<dbReference type="EMBL" id="BK015895">
    <property type="protein sequence ID" value="DAD72175.1"/>
    <property type="molecule type" value="Genomic_DNA"/>
</dbReference>
<evidence type="ECO:0000256" key="1">
    <source>
        <dbReference type="SAM" id="Coils"/>
    </source>
</evidence>
<accession>A0A8S5LQQ2</accession>
<keyword evidence="1" id="KW-0175">Coiled coil</keyword>
<name>A0A8S5LQQ2_9CAUD</name>
<protein>
    <submittedName>
        <fullName evidence="2">Tail protein</fullName>
    </submittedName>
</protein>
<dbReference type="SUPFAM" id="SSF64518">
    <property type="entry name" value="Phase 1 flagellin"/>
    <property type="match status" value="1"/>
</dbReference>
<feature type="coiled-coil region" evidence="1">
    <location>
        <begin position="187"/>
        <end position="214"/>
    </location>
</feature>
<reference evidence="2" key="1">
    <citation type="journal article" date="2021" name="Proc. Natl. Acad. Sci. U.S.A.">
        <title>A Catalog of Tens of Thousands of Viruses from Human Metagenomes Reveals Hidden Associations with Chronic Diseases.</title>
        <authorList>
            <person name="Tisza M.J."/>
            <person name="Buck C.B."/>
        </authorList>
    </citation>
    <scope>NUCLEOTIDE SEQUENCE</scope>
    <source>
        <strain evidence="2">CtTC45</strain>
    </source>
</reference>
<evidence type="ECO:0000313" key="2">
    <source>
        <dbReference type="EMBL" id="DAD72175.1"/>
    </source>
</evidence>